<name>A0A1Y3EAW1_9BILA</name>
<dbReference type="Proteomes" id="UP000243006">
    <property type="component" value="Unassembled WGS sequence"/>
</dbReference>
<dbReference type="EMBL" id="LVZM01019453">
    <property type="protein sequence ID" value="OUC41840.1"/>
    <property type="molecule type" value="Genomic_DNA"/>
</dbReference>
<comment type="caution">
    <text evidence="2">The sequence shown here is derived from an EMBL/GenBank/DDBJ whole genome shotgun (WGS) entry which is preliminary data.</text>
</comment>
<proteinExistence type="predicted"/>
<sequence length="91" mass="10505">CCEIQVRDAFNKETTIRQRNRIVQWWSVIRRSVKQNFPHLSQSTKTASAKQSAYLFHRCCGRIVGNYNEHSEAADEPTANIVNDRGHVEDS</sequence>
<dbReference type="AlphaFoldDB" id="A0A1Y3EAW1"/>
<feature type="region of interest" description="Disordered" evidence="1">
    <location>
        <begin position="71"/>
        <end position="91"/>
    </location>
</feature>
<gene>
    <name evidence="2" type="ORF">D917_10665</name>
</gene>
<evidence type="ECO:0000256" key="1">
    <source>
        <dbReference type="SAM" id="MobiDB-lite"/>
    </source>
</evidence>
<evidence type="ECO:0000313" key="2">
    <source>
        <dbReference type="EMBL" id="OUC41840.1"/>
    </source>
</evidence>
<evidence type="ECO:0000313" key="3">
    <source>
        <dbReference type="Proteomes" id="UP000243006"/>
    </source>
</evidence>
<accession>A0A1Y3EAW1</accession>
<feature type="non-terminal residue" evidence="2">
    <location>
        <position position="1"/>
    </location>
</feature>
<protein>
    <submittedName>
        <fullName evidence="2">Uncharacterized protein</fullName>
    </submittedName>
</protein>
<reference evidence="2 3" key="1">
    <citation type="submission" date="2015-04" db="EMBL/GenBank/DDBJ databases">
        <title>Draft genome of the roundworm Trichinella nativa.</title>
        <authorList>
            <person name="Mitreva M."/>
        </authorList>
    </citation>
    <scope>NUCLEOTIDE SEQUENCE [LARGE SCALE GENOMIC DNA]</scope>
    <source>
        <strain evidence="2 3">ISS45</strain>
    </source>
</reference>
<organism evidence="2 3">
    <name type="scientific">Trichinella nativa</name>
    <dbReference type="NCBI Taxonomy" id="6335"/>
    <lineage>
        <taxon>Eukaryota</taxon>
        <taxon>Metazoa</taxon>
        <taxon>Ecdysozoa</taxon>
        <taxon>Nematoda</taxon>
        <taxon>Enoplea</taxon>
        <taxon>Dorylaimia</taxon>
        <taxon>Trichinellida</taxon>
        <taxon>Trichinellidae</taxon>
        <taxon>Trichinella</taxon>
    </lineage>
</organism>